<dbReference type="PRINTS" id="PR00081">
    <property type="entry name" value="GDHRDH"/>
</dbReference>
<comment type="similarity">
    <text evidence="1">Belongs to the short-chain dehydrogenases/reductases (SDR) family.</text>
</comment>
<dbReference type="NCBIfam" id="NF005559">
    <property type="entry name" value="PRK07231.1"/>
    <property type="match status" value="1"/>
</dbReference>
<dbReference type="Gene3D" id="3.40.50.720">
    <property type="entry name" value="NAD(P)-binding Rossmann-like Domain"/>
    <property type="match status" value="1"/>
</dbReference>
<dbReference type="GO" id="GO:0006633">
    <property type="term" value="P:fatty acid biosynthetic process"/>
    <property type="evidence" value="ECO:0007669"/>
    <property type="project" value="TreeGrafter"/>
</dbReference>
<evidence type="ECO:0000256" key="2">
    <source>
        <dbReference type="ARBA" id="ARBA00023002"/>
    </source>
</evidence>
<gene>
    <name evidence="4" type="ORF">PAMC26510_32745</name>
</gene>
<dbReference type="PRINTS" id="PR00080">
    <property type="entry name" value="SDRFAMILY"/>
</dbReference>
<dbReference type="CDD" id="cd05233">
    <property type="entry name" value="SDR_c"/>
    <property type="match status" value="1"/>
</dbReference>
<comment type="caution">
    <text evidence="4">The sequence shown here is derived from an EMBL/GenBank/DDBJ whole genome shotgun (WGS) entry which is preliminary data.</text>
</comment>
<organism evidence="4 5">
    <name type="scientific">Caballeronia sordidicola</name>
    <name type="common">Burkholderia sordidicola</name>
    <dbReference type="NCBI Taxonomy" id="196367"/>
    <lineage>
        <taxon>Bacteria</taxon>
        <taxon>Pseudomonadati</taxon>
        <taxon>Pseudomonadota</taxon>
        <taxon>Betaproteobacteria</taxon>
        <taxon>Burkholderiales</taxon>
        <taxon>Burkholderiaceae</taxon>
        <taxon>Caballeronia</taxon>
    </lineage>
</organism>
<dbReference type="PANTHER" id="PTHR42760:SF133">
    <property type="entry name" value="3-OXOACYL-[ACYL-CARRIER-PROTEIN] REDUCTASE"/>
    <property type="match status" value="1"/>
</dbReference>
<dbReference type="EMBL" id="NBTY01000198">
    <property type="protein sequence ID" value="OTP67220.1"/>
    <property type="molecule type" value="Genomic_DNA"/>
</dbReference>
<evidence type="ECO:0000256" key="1">
    <source>
        <dbReference type="ARBA" id="ARBA00006484"/>
    </source>
</evidence>
<dbReference type="Pfam" id="PF13561">
    <property type="entry name" value="adh_short_C2"/>
    <property type="match status" value="1"/>
</dbReference>
<dbReference type="PANTHER" id="PTHR42760">
    <property type="entry name" value="SHORT-CHAIN DEHYDROGENASES/REDUCTASES FAMILY MEMBER"/>
    <property type="match status" value="1"/>
</dbReference>
<protein>
    <submittedName>
        <fullName evidence="4">3-oxoacyl-[acyl-carrier protein] reductase</fullName>
    </submittedName>
</protein>
<evidence type="ECO:0000313" key="4">
    <source>
        <dbReference type="EMBL" id="OTP67220.1"/>
    </source>
</evidence>
<proteinExistence type="inferred from homology"/>
<dbReference type="InterPro" id="IPR036291">
    <property type="entry name" value="NAD(P)-bd_dom_sf"/>
</dbReference>
<evidence type="ECO:0000259" key="3">
    <source>
        <dbReference type="SMART" id="SM00822"/>
    </source>
</evidence>
<dbReference type="Proteomes" id="UP000194546">
    <property type="component" value="Unassembled WGS sequence"/>
</dbReference>
<reference evidence="4 5" key="1">
    <citation type="submission" date="2017-03" db="EMBL/GenBank/DDBJ databases">
        <title>Genome analysis of strain PAMC 26510.</title>
        <authorList>
            <person name="Oh H.-M."/>
            <person name="Yang J.-A."/>
        </authorList>
    </citation>
    <scope>NUCLEOTIDE SEQUENCE [LARGE SCALE GENOMIC DNA]</scope>
    <source>
        <strain evidence="4 5">PAMC 26510</strain>
    </source>
</reference>
<evidence type="ECO:0000313" key="5">
    <source>
        <dbReference type="Proteomes" id="UP000194546"/>
    </source>
</evidence>
<keyword evidence="2" id="KW-0560">Oxidoreductase</keyword>
<name>A0A242M7Z9_CABSO</name>
<accession>A0A242M7Z9</accession>
<dbReference type="GO" id="GO:0048038">
    <property type="term" value="F:quinone binding"/>
    <property type="evidence" value="ECO:0007669"/>
    <property type="project" value="TreeGrafter"/>
</dbReference>
<dbReference type="InterPro" id="IPR002347">
    <property type="entry name" value="SDR_fam"/>
</dbReference>
<sequence>MTVLKLEGKTAVITGGNSGIGLAIARRFAEEGAHVFITGRRKAQLDEAVALIGGHVEAVQGDVTSASDLDQLFDTVKAKAGKLDILVTSSGISEFSTLDSTTEDHFDKAFDVNVRGMVFTVQRAVQQMASGSSIVLVGSIAGSIGNPGYGTYSATKAAVRSYARTWTAELAARAIRVNVLSPGPIDTPMFENVCDEVRLSLTSRIPLNRLGRPEEVANAALFLASSDSSFVAGAELCIDGGMTQV</sequence>
<dbReference type="InterPro" id="IPR057326">
    <property type="entry name" value="KR_dom"/>
</dbReference>
<dbReference type="SMART" id="SM00822">
    <property type="entry name" value="PKS_KR"/>
    <property type="match status" value="1"/>
</dbReference>
<feature type="domain" description="Ketoreductase" evidence="3">
    <location>
        <begin position="9"/>
        <end position="183"/>
    </location>
</feature>
<dbReference type="SUPFAM" id="SSF51735">
    <property type="entry name" value="NAD(P)-binding Rossmann-fold domains"/>
    <property type="match status" value="1"/>
</dbReference>
<dbReference type="AlphaFoldDB" id="A0A242M7Z9"/>
<dbReference type="GO" id="GO:0016616">
    <property type="term" value="F:oxidoreductase activity, acting on the CH-OH group of donors, NAD or NADP as acceptor"/>
    <property type="evidence" value="ECO:0007669"/>
    <property type="project" value="UniProtKB-ARBA"/>
</dbReference>
<dbReference type="FunFam" id="3.40.50.720:FF:000084">
    <property type="entry name" value="Short-chain dehydrogenase reductase"/>
    <property type="match status" value="1"/>
</dbReference>